<protein>
    <submittedName>
        <fullName evidence="1">Branched-chain amino acid ABC transporter permease</fullName>
    </submittedName>
</protein>
<reference evidence="1" key="1">
    <citation type="submission" date="2021-01" db="EMBL/GenBank/DDBJ databases">
        <authorList>
            <person name="Sun Q."/>
        </authorList>
    </citation>
    <scope>NUCLEOTIDE SEQUENCE</scope>
    <source>
        <strain evidence="1">YIM B02566</strain>
    </source>
</reference>
<evidence type="ECO:0000313" key="1">
    <source>
        <dbReference type="EMBL" id="MBK1869766.1"/>
    </source>
</evidence>
<proteinExistence type="predicted"/>
<organism evidence="1 2">
    <name type="scientific">Taklimakanibacter albus</name>
    <dbReference type="NCBI Taxonomy" id="2800327"/>
    <lineage>
        <taxon>Bacteria</taxon>
        <taxon>Pseudomonadati</taxon>
        <taxon>Pseudomonadota</taxon>
        <taxon>Alphaproteobacteria</taxon>
        <taxon>Hyphomicrobiales</taxon>
        <taxon>Aestuariivirgaceae</taxon>
        <taxon>Taklimakanibacter</taxon>
    </lineage>
</organism>
<dbReference type="Proteomes" id="UP000616151">
    <property type="component" value="Unassembled WGS sequence"/>
</dbReference>
<evidence type="ECO:0000313" key="2">
    <source>
        <dbReference type="Proteomes" id="UP000616151"/>
    </source>
</evidence>
<accession>A0ACC5RBA1</accession>
<gene>
    <name evidence="1" type="ORF">JHL16_25615</name>
</gene>
<keyword evidence="2" id="KW-1185">Reference proteome</keyword>
<sequence length="313" mass="32845">MTKLTHHLVPLLFVAAGLGLSLIGLRPVVADLLILSVYYLLLAGSWNLLAGFAGQYSFAHIGLATAGAYGTAALVIGGGLSGWAALVIMPVAVALLGGGLGLVALRVRGVQLPLITFAFAGAFAVFLAAASDITNGSMGLQLPKLVPGFDRSLYLVLGGILAGLFFIVQNWMIDGKLGLLMQAIRDNEDIAHGMGVGIFRVKIAAFMITAAIAGLAGSFYANYVGVLAPSMLSMGEMGYVVAMAVIGGLGYRYGPLIGVVIIRSIEYFVRGFGAEYTLVIITGVALLVVLFFREGVIAYVSRLMPRQTARWRS</sequence>
<name>A0ACC5RBA1_9HYPH</name>
<comment type="caution">
    <text evidence="1">The sequence shown here is derived from an EMBL/GenBank/DDBJ whole genome shotgun (WGS) entry which is preliminary data.</text>
</comment>
<dbReference type="EMBL" id="JAENHL010000008">
    <property type="protein sequence ID" value="MBK1869766.1"/>
    <property type="molecule type" value="Genomic_DNA"/>
</dbReference>